<name>A0ABS9U534_9MICC</name>
<comment type="caution">
    <text evidence="1">The sequence shown here is derived from an EMBL/GenBank/DDBJ whole genome shotgun (WGS) entry which is preliminary data.</text>
</comment>
<reference evidence="1 2" key="1">
    <citation type="submission" date="2022-03" db="EMBL/GenBank/DDBJ databases">
        <title>Sinomonas sp. isolated from a soil.</title>
        <authorList>
            <person name="Han J."/>
            <person name="Kim D.-U."/>
        </authorList>
    </citation>
    <scope>NUCLEOTIDE SEQUENCE [LARGE SCALE GENOMIC DNA]</scope>
    <source>
        <strain evidence="1 2">5-5</strain>
    </source>
</reference>
<evidence type="ECO:0000313" key="1">
    <source>
        <dbReference type="EMBL" id="MCH6471770.1"/>
    </source>
</evidence>
<proteinExistence type="predicted"/>
<dbReference type="EMBL" id="JAKZBV010000001">
    <property type="protein sequence ID" value="MCH6471770.1"/>
    <property type="molecule type" value="Genomic_DNA"/>
</dbReference>
<accession>A0ABS9U534</accession>
<keyword evidence="2" id="KW-1185">Reference proteome</keyword>
<sequence length="49" mass="5292">MRHSEADTVRRPLTLVADGDAFAAVYFPGRWTLPGGRDLTFAAPTASTQ</sequence>
<protein>
    <submittedName>
        <fullName evidence="1">Uncharacterized protein</fullName>
    </submittedName>
</protein>
<gene>
    <name evidence="1" type="ORF">L0M17_17645</name>
</gene>
<dbReference type="RefSeq" id="WP_241055709.1">
    <property type="nucleotide sequence ID" value="NZ_JAKZBV010000001.1"/>
</dbReference>
<evidence type="ECO:0000313" key="2">
    <source>
        <dbReference type="Proteomes" id="UP001202922"/>
    </source>
</evidence>
<organism evidence="1 2">
    <name type="scientific">Sinomonas terrae</name>
    <dbReference type="NCBI Taxonomy" id="2908838"/>
    <lineage>
        <taxon>Bacteria</taxon>
        <taxon>Bacillati</taxon>
        <taxon>Actinomycetota</taxon>
        <taxon>Actinomycetes</taxon>
        <taxon>Micrococcales</taxon>
        <taxon>Micrococcaceae</taxon>
        <taxon>Sinomonas</taxon>
    </lineage>
</organism>
<dbReference type="Proteomes" id="UP001202922">
    <property type="component" value="Unassembled WGS sequence"/>
</dbReference>